<dbReference type="InterPro" id="IPR023997">
    <property type="entry name" value="TonB-dep_OMP_SusC/RagA_CS"/>
</dbReference>
<dbReference type="InterPro" id="IPR039426">
    <property type="entry name" value="TonB-dep_rcpt-like"/>
</dbReference>
<dbReference type="NCBIfam" id="TIGR04057">
    <property type="entry name" value="SusC_RagA_signa"/>
    <property type="match status" value="1"/>
</dbReference>
<feature type="domain" description="TonB-dependent receptor plug" evidence="2">
    <location>
        <begin position="214"/>
        <end position="322"/>
    </location>
</feature>
<keyword evidence="1" id="KW-0812">Transmembrane</keyword>
<accession>A0A174KW74</accession>
<keyword evidence="1" id="KW-0472">Membrane</keyword>
<dbReference type="InterPro" id="IPR012910">
    <property type="entry name" value="Plug_dom"/>
</dbReference>
<gene>
    <name evidence="3" type="ORF">ERS852511_01273</name>
</gene>
<evidence type="ECO:0000256" key="1">
    <source>
        <dbReference type="PROSITE-ProRule" id="PRU01360"/>
    </source>
</evidence>
<dbReference type="InterPro" id="IPR037066">
    <property type="entry name" value="Plug_dom_sf"/>
</dbReference>
<dbReference type="InterPro" id="IPR008969">
    <property type="entry name" value="CarboxyPept-like_regulatory"/>
</dbReference>
<dbReference type="Gene3D" id="2.60.40.1120">
    <property type="entry name" value="Carboxypeptidase-like, regulatory domain"/>
    <property type="match status" value="1"/>
</dbReference>
<keyword evidence="1" id="KW-0998">Cell outer membrane</keyword>
<dbReference type="FunFam" id="2.60.40.1120:FF:000003">
    <property type="entry name" value="Outer membrane protein Omp121"/>
    <property type="match status" value="1"/>
</dbReference>
<dbReference type="InterPro" id="IPR023996">
    <property type="entry name" value="TonB-dep_OMP_SusC/RagA"/>
</dbReference>
<comment type="similarity">
    <text evidence="1">Belongs to the TonB-dependent receptor family.</text>
</comment>
<dbReference type="GO" id="GO:0009279">
    <property type="term" value="C:cell outer membrane"/>
    <property type="evidence" value="ECO:0007669"/>
    <property type="project" value="UniProtKB-SubCell"/>
</dbReference>
<keyword evidence="1" id="KW-0813">Transport</keyword>
<dbReference type="Pfam" id="PF13715">
    <property type="entry name" value="CarbopepD_reg_2"/>
    <property type="match status" value="1"/>
</dbReference>
<keyword evidence="1" id="KW-1134">Transmembrane beta strand</keyword>
<evidence type="ECO:0000313" key="3">
    <source>
        <dbReference type="EMBL" id="CUP15151.1"/>
    </source>
</evidence>
<evidence type="ECO:0000313" key="4">
    <source>
        <dbReference type="Proteomes" id="UP000095576"/>
    </source>
</evidence>
<dbReference type="EMBL" id="CZAP01000003">
    <property type="protein sequence ID" value="CUP15151.1"/>
    <property type="molecule type" value="Genomic_DNA"/>
</dbReference>
<dbReference type="AlphaFoldDB" id="A0A174KW74"/>
<dbReference type="SUPFAM" id="SSF56935">
    <property type="entry name" value="Porins"/>
    <property type="match status" value="1"/>
</dbReference>
<comment type="subcellular location">
    <subcellularLocation>
        <location evidence="1">Cell outer membrane</location>
        <topology evidence="1">Multi-pass membrane protein</topology>
    </subcellularLocation>
</comment>
<name>A0A174KW74_BACT4</name>
<reference evidence="3 4" key="1">
    <citation type="submission" date="2015-09" db="EMBL/GenBank/DDBJ databases">
        <authorList>
            <consortium name="Pathogen Informatics"/>
        </authorList>
    </citation>
    <scope>NUCLEOTIDE SEQUENCE [LARGE SCALE GENOMIC DNA]</scope>
    <source>
        <strain evidence="3 4">2789STDY5834899</strain>
    </source>
</reference>
<keyword evidence="3" id="KW-0675">Receptor</keyword>
<dbReference type="Pfam" id="PF07715">
    <property type="entry name" value="Plug"/>
    <property type="match status" value="1"/>
</dbReference>
<protein>
    <submittedName>
        <fullName evidence="3">TonB-dependent receptor plug</fullName>
    </submittedName>
</protein>
<sequence length="1128" mass="125724">MKNMHFSNSILRYAVLLICFLPMALYAHGAQGKRIILKGQSITMQQAIQLIEENSQYTFFFKSGVVANDEKKDYDCEGDINEVLRKVFSNSGIDYVIKNNEIILKSAKAETVQQKSQGPKKSEIVGVVVDANTGESIIGASVQIKGAATGVITNIDGKFTIMAAPSDVILISYVGYTPKEIKIGSRKVLSIDLNEDAKQLEEVVITAYGTGQKKASMVGSVESIKPTELKVPSTNLSTAFAGRLAGVIAVQKSGQPGADGANFWIRGVSTMNGVTDPLIILDGVQVSSSDLNNLDPEIIDSFSILKDATATAMYGTRGANGVMIVTTKSGMNLDKPIINFRMEAQMSQPTSTPKFVDGATYMELFNEAVNNDNSGDVLYSQDRIDGTRAGLNPYIYPNVNWYDELFKDASYSEKFNFNIRGGGKRVDYFSSISVNHESGMLKNRSKDFFSYNNNIEIMRYNFQNNINAKLSNSSKLSLRLNVQLRDMTTPNQGVGAIFTNAMNTSPVEFPVYFPDDGETPYIKWGATERVNADYQTNPVAQAATGYNKGFQSTVIAALEFNQKLDFITEGLSFKALASFKNWSSSENKREGKWNKFALTGYEDDGNGGYTYTTSRIGDEYTTNLTAKNTNSGDRRFYLEGMVNYSRTFGEHDVNAMLIYSQDELVNNTPGDGNFIGSLPQRKQGLAARASYAYAGKYMAEVNVGYNGSENFAKGHRFGLFPSIAAGYNISEESFFKPLKNVVSKLKLRGSWGLVGNDQINGSRFIYMSQIDLGGKGFTTGVNQNVTYNGPVYQRYANEDITWEVGEKINFGVDLQLFHSLDLTFDIFRENRRDIFQEKGTTPTYMGTATTKVYGNLAAMRNQGFELAASYNKQFNKNWFVSFKGTFTYAHNEITQYDESPKYPWQSKIGVSANKNAIYIADGLFIDAADIANHQQQLGAAVIPGDIKYINISRDWYGYDDNLTDTDDWVWAKHPGVPEIVYGFGPSIKWKNLDFSFFFQGIARTSFMVKDFHPFGDSMLRNVLSWVADERWSPDNQNTNATYPRLSRKTNNNNNKLSSYWERNGAFLKLKNAEIGYTYKNMRLYISGSNLMTFAPFDLWDPEQGGGSGLSYPTQRVFNIGFQMTINNK</sequence>
<dbReference type="FunFam" id="2.170.130.10:FF:000003">
    <property type="entry name" value="SusC/RagA family TonB-linked outer membrane protein"/>
    <property type="match status" value="1"/>
</dbReference>
<dbReference type="Proteomes" id="UP000095576">
    <property type="component" value="Unassembled WGS sequence"/>
</dbReference>
<organism evidence="3 4">
    <name type="scientific">Bacteroides thetaiotaomicron</name>
    <dbReference type="NCBI Taxonomy" id="818"/>
    <lineage>
        <taxon>Bacteria</taxon>
        <taxon>Pseudomonadati</taxon>
        <taxon>Bacteroidota</taxon>
        <taxon>Bacteroidia</taxon>
        <taxon>Bacteroidales</taxon>
        <taxon>Bacteroidaceae</taxon>
        <taxon>Bacteroides</taxon>
    </lineage>
</organism>
<evidence type="ECO:0000259" key="2">
    <source>
        <dbReference type="Pfam" id="PF07715"/>
    </source>
</evidence>
<dbReference type="Gene3D" id="2.170.130.10">
    <property type="entry name" value="TonB-dependent receptor, plug domain"/>
    <property type="match status" value="1"/>
</dbReference>
<dbReference type="PROSITE" id="PS52016">
    <property type="entry name" value="TONB_DEPENDENT_REC_3"/>
    <property type="match status" value="1"/>
</dbReference>
<proteinExistence type="inferred from homology"/>
<dbReference type="NCBIfam" id="TIGR04056">
    <property type="entry name" value="OMP_RagA_SusC"/>
    <property type="match status" value="1"/>
</dbReference>
<dbReference type="SUPFAM" id="SSF49464">
    <property type="entry name" value="Carboxypeptidase regulatory domain-like"/>
    <property type="match status" value="1"/>
</dbReference>